<dbReference type="RefSeq" id="WP_209646286.1">
    <property type="nucleotide sequence ID" value="NZ_JAGINW010000001.1"/>
</dbReference>
<reference evidence="1 2" key="1">
    <citation type="submission" date="2021-03" db="EMBL/GenBank/DDBJ databases">
        <title>Sequencing the genomes of 1000 actinobacteria strains.</title>
        <authorList>
            <person name="Klenk H.-P."/>
        </authorList>
    </citation>
    <scope>NUCLEOTIDE SEQUENCE [LARGE SCALE GENOMIC DNA]</scope>
    <source>
        <strain evidence="1 2">DSM 46670</strain>
    </source>
</reference>
<proteinExistence type="predicted"/>
<evidence type="ECO:0008006" key="3">
    <source>
        <dbReference type="Google" id="ProtNLM"/>
    </source>
</evidence>
<protein>
    <recommendedName>
        <fullName evidence="3">2OG-Fe(II) oxygenase</fullName>
    </recommendedName>
</protein>
<evidence type="ECO:0000313" key="1">
    <source>
        <dbReference type="EMBL" id="MBP2329520.1"/>
    </source>
</evidence>
<dbReference type="Proteomes" id="UP001519332">
    <property type="component" value="Unassembled WGS sequence"/>
</dbReference>
<evidence type="ECO:0000313" key="2">
    <source>
        <dbReference type="Proteomes" id="UP001519332"/>
    </source>
</evidence>
<comment type="caution">
    <text evidence="1">The sequence shown here is derived from an EMBL/GenBank/DDBJ whole genome shotgun (WGS) entry which is preliminary data.</text>
</comment>
<gene>
    <name evidence="1" type="ORF">JOF56_009905</name>
</gene>
<sequence>MAASSTSITTPLDHHGWSFRHPQRWKRFVADSSKQEIADIDELVHATGLAEPVREFFNRTLTPTLESVGLNGVLQDLVAHRLQPDDVVEDHDGMSQDRFHFRCMLGVSPGSRTGGELRMRGTRDGPLLPVRPGFGEVFVIEPAPRAFHDIERVRAKRSILTVVGFYLDLARKTLA</sequence>
<name>A0ABS4TYP9_9PSEU</name>
<dbReference type="EMBL" id="JAGINW010000001">
    <property type="protein sequence ID" value="MBP2329520.1"/>
    <property type="molecule type" value="Genomic_DNA"/>
</dbReference>
<organism evidence="1 2">
    <name type="scientific">Kibdelosporangium banguiense</name>
    <dbReference type="NCBI Taxonomy" id="1365924"/>
    <lineage>
        <taxon>Bacteria</taxon>
        <taxon>Bacillati</taxon>
        <taxon>Actinomycetota</taxon>
        <taxon>Actinomycetes</taxon>
        <taxon>Pseudonocardiales</taxon>
        <taxon>Pseudonocardiaceae</taxon>
        <taxon>Kibdelosporangium</taxon>
    </lineage>
</organism>
<keyword evidence="2" id="KW-1185">Reference proteome</keyword>
<accession>A0ABS4TYP9</accession>